<reference evidence="1 2" key="1">
    <citation type="submission" date="2019-03" db="EMBL/GenBank/DDBJ databases">
        <title>San Antonio Military Medical Center submission to MRSN (WRAIR), pending publication.</title>
        <authorList>
            <person name="Blyth D.M."/>
            <person name="Mccarthy S.L."/>
            <person name="Schall S.E."/>
            <person name="Stam J.A."/>
            <person name="Ong A.C."/>
            <person name="Mcgann P.T."/>
        </authorList>
    </citation>
    <scope>NUCLEOTIDE SEQUENCE [LARGE SCALE GENOMIC DNA]</scope>
    <source>
        <strain evidence="1 2">MRSN571793</strain>
    </source>
</reference>
<sequence>MSKFIEVTDSNGNPIAINKELITDIRPSDNNSCYIRLSGSHEIKINKPYRKANSDILGFNSSEYEAPKVDPNITKDSIGIY</sequence>
<comment type="caution">
    <text evidence="1">The sequence shown here is derived from an EMBL/GenBank/DDBJ whole genome shotgun (WGS) entry which is preliminary data.</text>
</comment>
<keyword evidence="2" id="KW-1185">Reference proteome</keyword>
<organism evidence="1 2">
    <name type="scientific">Dysgonomonas capnocytophagoides</name>
    <dbReference type="NCBI Taxonomy" id="45254"/>
    <lineage>
        <taxon>Bacteria</taxon>
        <taxon>Pseudomonadati</taxon>
        <taxon>Bacteroidota</taxon>
        <taxon>Bacteroidia</taxon>
        <taxon>Bacteroidales</taxon>
        <taxon>Dysgonomonadaceae</taxon>
        <taxon>Dysgonomonas</taxon>
    </lineage>
</organism>
<protein>
    <submittedName>
        <fullName evidence="1">Uncharacterized protein</fullName>
    </submittedName>
</protein>
<name>A0A4Y8L2E3_9BACT</name>
<dbReference type="Proteomes" id="UP000297861">
    <property type="component" value="Unassembled WGS sequence"/>
</dbReference>
<gene>
    <name evidence="1" type="ORF">E2605_07840</name>
</gene>
<dbReference type="EMBL" id="SOML01000004">
    <property type="protein sequence ID" value="TFD96723.1"/>
    <property type="molecule type" value="Genomic_DNA"/>
</dbReference>
<evidence type="ECO:0000313" key="2">
    <source>
        <dbReference type="Proteomes" id="UP000297861"/>
    </source>
</evidence>
<evidence type="ECO:0000313" key="1">
    <source>
        <dbReference type="EMBL" id="TFD96723.1"/>
    </source>
</evidence>
<dbReference type="AlphaFoldDB" id="A0A4Y8L2E3"/>
<dbReference type="RefSeq" id="WP_134436047.1">
    <property type="nucleotide sequence ID" value="NZ_SOML01000004.1"/>
</dbReference>
<proteinExistence type="predicted"/>
<accession>A0A4Y8L2E3</accession>